<dbReference type="SUPFAM" id="SSF52206">
    <property type="entry name" value="Hypothetical protein MTH538"/>
    <property type="match status" value="1"/>
</dbReference>
<reference evidence="2 3" key="1">
    <citation type="submission" date="2015-08" db="EMBL/GenBank/DDBJ databases">
        <title>Whole genome sequence of Flavobacterium akiainvivens IK-1T, from decaying Wikstroemia oahuensis, an endemic Hawaiian shrub.</title>
        <authorList>
            <person name="Wan X."/>
            <person name="Hou S."/>
            <person name="Saito J."/>
            <person name="Donachie S."/>
        </authorList>
    </citation>
    <scope>NUCLEOTIDE SEQUENCE [LARGE SCALE GENOMIC DNA]</scope>
    <source>
        <strain evidence="2 3">IK-1</strain>
    </source>
</reference>
<name>A0A0M8MBK6_9FLAO</name>
<dbReference type="PATRIC" id="fig|1202724.3.peg.818"/>
<sequence length="134" mass="15038">MAKNYKIFVSHSWSYSSDLTDLQNLLNSRGYFNVEFTEASKDVPINSTNASYIKAKLRAKISTSDIVLALAGIYASHSDWMPWELDTAKSLGIPIIGVIPRGQERISQEVYSRSVVDVKWSTESIVEAIRNHAK</sequence>
<dbReference type="InterPro" id="IPR036490">
    <property type="entry name" value="ThsB_TIR-like_sf"/>
</dbReference>
<dbReference type="Pfam" id="PF08937">
    <property type="entry name" value="ThsB_TIR"/>
    <property type="match status" value="1"/>
</dbReference>
<accession>A0A0M8MBK6</accession>
<evidence type="ECO:0000313" key="3">
    <source>
        <dbReference type="Proteomes" id="UP000037755"/>
    </source>
</evidence>
<dbReference type="Proteomes" id="UP000037755">
    <property type="component" value="Unassembled WGS sequence"/>
</dbReference>
<dbReference type="Gene3D" id="3.40.50.9200">
    <property type="entry name" value="Hypothetical protein MTH538"/>
    <property type="match status" value="1"/>
</dbReference>
<evidence type="ECO:0000259" key="1">
    <source>
        <dbReference type="Pfam" id="PF08937"/>
    </source>
</evidence>
<dbReference type="InterPro" id="IPR015032">
    <property type="entry name" value="ThsB__TIR-like_domain"/>
</dbReference>
<dbReference type="STRING" id="1202724.AM493_03965"/>
<organism evidence="2 3">
    <name type="scientific">Flavobacterium akiainvivens</name>
    <dbReference type="NCBI Taxonomy" id="1202724"/>
    <lineage>
        <taxon>Bacteria</taxon>
        <taxon>Pseudomonadati</taxon>
        <taxon>Bacteroidota</taxon>
        <taxon>Flavobacteriia</taxon>
        <taxon>Flavobacteriales</taxon>
        <taxon>Flavobacteriaceae</taxon>
        <taxon>Flavobacterium</taxon>
    </lineage>
</organism>
<dbReference type="RefSeq" id="WP_054406354.1">
    <property type="nucleotide sequence ID" value="NZ_FOYA01000006.1"/>
</dbReference>
<dbReference type="AlphaFoldDB" id="A0A0M8MBK6"/>
<comment type="caution">
    <text evidence="2">The sequence shown here is derived from an EMBL/GenBank/DDBJ whole genome shotgun (WGS) entry which is preliminary data.</text>
</comment>
<dbReference type="OrthoDB" id="9811746at2"/>
<feature type="domain" description="Thoeris protein ThsB TIR-like" evidence="1">
    <location>
        <begin position="8"/>
        <end position="104"/>
    </location>
</feature>
<gene>
    <name evidence="2" type="ORF">AM493_03965</name>
</gene>
<dbReference type="EMBL" id="LIYD01000005">
    <property type="protein sequence ID" value="KOS05284.1"/>
    <property type="molecule type" value="Genomic_DNA"/>
</dbReference>
<proteinExistence type="predicted"/>
<evidence type="ECO:0000313" key="2">
    <source>
        <dbReference type="EMBL" id="KOS05284.1"/>
    </source>
</evidence>
<keyword evidence="3" id="KW-1185">Reference proteome</keyword>
<protein>
    <recommendedName>
        <fullName evidence="1">Thoeris protein ThsB TIR-like domain-containing protein</fullName>
    </recommendedName>
</protein>